<accession>A0A835HZI0</accession>
<dbReference type="OrthoDB" id="206201at2759"/>
<keyword evidence="2" id="KW-1185">Reference proteome</keyword>
<comment type="caution">
    <text evidence="1">The sequence shown here is derived from an EMBL/GenBank/DDBJ whole genome shotgun (WGS) entry which is preliminary data.</text>
</comment>
<protein>
    <submittedName>
        <fullName evidence="1">Uncharacterized protein</fullName>
    </submittedName>
</protein>
<sequence>MYPLVYVGDVIGPHVPKNSSVGTLTVFSSIIEKPLQGKCFRIGDKKSITLFDIRFPSQGLSDLDMDKNVTSESSPRGVLDNCTRSLESKQVLPRPILQIVKLNRTEIGELYETNKIFFKAIAYLERKQQIFFQVKKLPLRKPKASSGYPHRQKHVLKGLRCLILKCRACGRVSCMFGKRYLLNAGLANSVKATPLQYPTTGEISGFGSNFLEGTREYKFLVYAAACRDTRVRFLCSGIHRCLLRSFLCRVALRDPHGQQVPSCATIKRYPKGIDYRNSMPSVTCSKGSIRQGINMKLTRSTPLVLEIQGNGIERDPSFAIKLGYSRHVGLLLPFPSEENFGLTLRFET</sequence>
<gene>
    <name evidence="1" type="ORF">IFM89_033440</name>
</gene>
<evidence type="ECO:0000313" key="1">
    <source>
        <dbReference type="EMBL" id="KAF9607233.1"/>
    </source>
</evidence>
<proteinExistence type="predicted"/>
<dbReference type="Proteomes" id="UP000631114">
    <property type="component" value="Unassembled WGS sequence"/>
</dbReference>
<evidence type="ECO:0000313" key="2">
    <source>
        <dbReference type="Proteomes" id="UP000631114"/>
    </source>
</evidence>
<dbReference type="AlphaFoldDB" id="A0A835HZI0"/>
<name>A0A835HZI0_9MAGN</name>
<dbReference type="EMBL" id="JADFTS010000005">
    <property type="protein sequence ID" value="KAF9607233.1"/>
    <property type="molecule type" value="Genomic_DNA"/>
</dbReference>
<organism evidence="1 2">
    <name type="scientific">Coptis chinensis</name>
    <dbReference type="NCBI Taxonomy" id="261450"/>
    <lineage>
        <taxon>Eukaryota</taxon>
        <taxon>Viridiplantae</taxon>
        <taxon>Streptophyta</taxon>
        <taxon>Embryophyta</taxon>
        <taxon>Tracheophyta</taxon>
        <taxon>Spermatophyta</taxon>
        <taxon>Magnoliopsida</taxon>
        <taxon>Ranunculales</taxon>
        <taxon>Ranunculaceae</taxon>
        <taxon>Coptidoideae</taxon>
        <taxon>Coptis</taxon>
    </lineage>
</organism>
<reference evidence="1 2" key="1">
    <citation type="submission" date="2020-10" db="EMBL/GenBank/DDBJ databases">
        <title>The Coptis chinensis genome and diversification of protoberbering-type alkaloids.</title>
        <authorList>
            <person name="Wang B."/>
            <person name="Shu S."/>
            <person name="Song C."/>
            <person name="Liu Y."/>
        </authorList>
    </citation>
    <scope>NUCLEOTIDE SEQUENCE [LARGE SCALE GENOMIC DNA]</scope>
    <source>
        <strain evidence="1">HL-2020</strain>
        <tissue evidence="1">Leaf</tissue>
    </source>
</reference>